<feature type="region of interest" description="Disordered" evidence="1">
    <location>
        <begin position="158"/>
        <end position="385"/>
    </location>
</feature>
<feature type="compositionally biased region" description="Polar residues" evidence="1">
    <location>
        <begin position="675"/>
        <end position="689"/>
    </location>
</feature>
<organism evidence="2 3">
    <name type="scientific">Klebsormidium nitens</name>
    <name type="common">Green alga</name>
    <name type="synonym">Ulothrix nitens</name>
    <dbReference type="NCBI Taxonomy" id="105231"/>
    <lineage>
        <taxon>Eukaryota</taxon>
        <taxon>Viridiplantae</taxon>
        <taxon>Streptophyta</taxon>
        <taxon>Klebsormidiophyceae</taxon>
        <taxon>Klebsormidiales</taxon>
        <taxon>Klebsormidiaceae</taxon>
        <taxon>Klebsormidium</taxon>
    </lineage>
</organism>
<accession>A0A1Y1HWF9</accession>
<feature type="compositionally biased region" description="Basic and acidic residues" evidence="1">
    <location>
        <begin position="266"/>
        <end position="276"/>
    </location>
</feature>
<dbReference type="Gene3D" id="3.30.160.60">
    <property type="entry name" value="Classic Zinc Finger"/>
    <property type="match status" value="1"/>
</dbReference>
<dbReference type="EMBL" id="DF237026">
    <property type="protein sequence ID" value="GAQ81311.1"/>
    <property type="molecule type" value="Genomic_DNA"/>
</dbReference>
<reference evidence="2 3" key="1">
    <citation type="journal article" date="2014" name="Nat. Commun.">
        <title>Klebsormidium flaccidum genome reveals primary factors for plant terrestrial adaptation.</title>
        <authorList>
            <person name="Hori K."/>
            <person name="Maruyama F."/>
            <person name="Fujisawa T."/>
            <person name="Togashi T."/>
            <person name="Yamamoto N."/>
            <person name="Seo M."/>
            <person name="Sato S."/>
            <person name="Yamada T."/>
            <person name="Mori H."/>
            <person name="Tajima N."/>
            <person name="Moriyama T."/>
            <person name="Ikeuchi M."/>
            <person name="Watanabe M."/>
            <person name="Wada H."/>
            <person name="Kobayashi K."/>
            <person name="Saito M."/>
            <person name="Masuda T."/>
            <person name="Sasaki-Sekimoto Y."/>
            <person name="Mashiguchi K."/>
            <person name="Awai K."/>
            <person name="Shimojima M."/>
            <person name="Masuda S."/>
            <person name="Iwai M."/>
            <person name="Nobusawa T."/>
            <person name="Narise T."/>
            <person name="Kondo S."/>
            <person name="Saito H."/>
            <person name="Sato R."/>
            <person name="Murakawa M."/>
            <person name="Ihara Y."/>
            <person name="Oshima-Yamada Y."/>
            <person name="Ohtaka K."/>
            <person name="Satoh M."/>
            <person name="Sonobe K."/>
            <person name="Ishii M."/>
            <person name="Ohtani R."/>
            <person name="Kanamori-Sato M."/>
            <person name="Honoki R."/>
            <person name="Miyazaki D."/>
            <person name="Mochizuki H."/>
            <person name="Umetsu J."/>
            <person name="Higashi K."/>
            <person name="Shibata D."/>
            <person name="Kamiya Y."/>
            <person name="Sato N."/>
            <person name="Nakamura Y."/>
            <person name="Tabata S."/>
            <person name="Ida S."/>
            <person name="Kurokawa K."/>
            <person name="Ohta H."/>
        </authorList>
    </citation>
    <scope>NUCLEOTIDE SEQUENCE [LARGE SCALE GENOMIC DNA]</scope>
    <source>
        <strain evidence="2 3">NIES-2285</strain>
    </source>
</reference>
<proteinExistence type="predicted"/>
<feature type="region of interest" description="Disordered" evidence="1">
    <location>
        <begin position="451"/>
        <end position="562"/>
    </location>
</feature>
<protein>
    <submittedName>
        <fullName evidence="2">Uncharacterized protein</fullName>
    </submittedName>
</protein>
<gene>
    <name evidence="2" type="ORF">KFL_000770045</name>
</gene>
<evidence type="ECO:0000256" key="1">
    <source>
        <dbReference type="SAM" id="MobiDB-lite"/>
    </source>
</evidence>
<dbReference type="Proteomes" id="UP000054558">
    <property type="component" value="Unassembled WGS sequence"/>
</dbReference>
<feature type="region of interest" description="Disordered" evidence="1">
    <location>
        <begin position="590"/>
        <end position="754"/>
    </location>
</feature>
<evidence type="ECO:0000313" key="3">
    <source>
        <dbReference type="Proteomes" id="UP000054558"/>
    </source>
</evidence>
<name>A0A1Y1HWF9_KLENI</name>
<sequence>MVGIWGAAESSLGMSVFPKARVGEGKLFKKDGGSIRVQNGEFVRQEVSREGSLNQAANPPITEKKTLLSLMRKEDPLVMCPLCGPVFHKNALESHRRGKKHKRVLERCTEAEGNGESRVVCYVCMKPFGTPNALRQHQLESVKHKELYYELGVANLGVPPGVKRKRDEGTTSPGVSRDGAPNGRGWQGEGTPQEEAPSPASPEAPPGKRRRQQGGREDWEEEQEAAEFERKRQKRAERFGGDALGGSREAPALDRGITFNPPAERPATRIEWERLVAGDGESGTSAKASARWRKAGSDQKGSLNLSAEMPPTVYPDTDLQGRPSARDAEAQGLRGQSSPEDVMSVRLPRGFEGEDSFRRRSESVRRRNPSAETLPPAGFGTAQQGLSFAGHARLAASESAPAGDGGVKRFQLNLEGAPRGIPGLKAARGGMNLVGKLQVGEGGLADHARAPAEFQDVGQTRKAETPKKWLWEGGEEQEADGEKGRWKRGLKADSSGEEALFGGRGEGVADGTPSHSAERGIPQEGEWRPGRVGDTMAGAAKRGKPGLVGAANDGWGKEKAGIEPGRNEELSLNPWLRAKCRAFFAFSGGFKTEAPEENPPAVEAATRDLWAPSGPTSGAAASRGLGPATGGVDHLTSLGLGPPFSKTGRNGTPADEAPLFSSLDRHNSKAGHASSDASRSLTPSDSTPQLVLFPLESQHSAEPPKSPVRGFDLNQPPPETDLEPLPKTQLEGKEMVPGVGKATPADVSGGLAER</sequence>
<feature type="compositionally biased region" description="Basic and acidic residues" evidence="1">
    <location>
        <begin position="459"/>
        <end position="470"/>
    </location>
</feature>
<evidence type="ECO:0000313" key="2">
    <source>
        <dbReference type="EMBL" id="GAQ81311.1"/>
    </source>
</evidence>
<feature type="compositionally biased region" description="Low complexity" evidence="1">
    <location>
        <begin position="611"/>
        <end position="622"/>
    </location>
</feature>
<feature type="compositionally biased region" description="Basic and acidic residues" evidence="1">
    <location>
        <begin position="349"/>
        <end position="365"/>
    </location>
</feature>
<dbReference type="AlphaFoldDB" id="A0A1Y1HWF9"/>
<keyword evidence="3" id="KW-1185">Reference proteome</keyword>